<comment type="similarity">
    <text evidence="2">Belongs to the bacterial solute-binding protein 5 family.</text>
</comment>
<evidence type="ECO:0000313" key="7">
    <source>
        <dbReference type="EMBL" id="SHE51359.1"/>
    </source>
</evidence>
<evidence type="ECO:0000256" key="3">
    <source>
        <dbReference type="ARBA" id="ARBA00022448"/>
    </source>
</evidence>
<dbReference type="GO" id="GO:0030313">
    <property type="term" value="C:cell envelope"/>
    <property type="evidence" value="ECO:0007669"/>
    <property type="project" value="UniProtKB-SubCell"/>
</dbReference>
<proteinExistence type="inferred from homology"/>
<dbReference type="PANTHER" id="PTHR30290:SF10">
    <property type="entry name" value="PERIPLASMIC OLIGOPEPTIDE-BINDING PROTEIN-RELATED"/>
    <property type="match status" value="1"/>
</dbReference>
<evidence type="ECO:0000313" key="8">
    <source>
        <dbReference type="Proteomes" id="UP000184295"/>
    </source>
</evidence>
<dbReference type="GO" id="GO:1904680">
    <property type="term" value="F:peptide transmembrane transporter activity"/>
    <property type="evidence" value="ECO:0007669"/>
    <property type="project" value="TreeGrafter"/>
</dbReference>
<dbReference type="EMBL" id="FQUL01000008">
    <property type="protein sequence ID" value="SHE51359.1"/>
    <property type="molecule type" value="Genomic_DNA"/>
</dbReference>
<dbReference type="Proteomes" id="UP000184295">
    <property type="component" value="Unassembled WGS sequence"/>
</dbReference>
<dbReference type="Pfam" id="PF00496">
    <property type="entry name" value="SBP_bac_5"/>
    <property type="match status" value="1"/>
</dbReference>
<dbReference type="AlphaFoldDB" id="A0A1M4U3P5"/>
<dbReference type="GO" id="GO:0015833">
    <property type="term" value="P:peptide transport"/>
    <property type="evidence" value="ECO:0007669"/>
    <property type="project" value="TreeGrafter"/>
</dbReference>
<organism evidence="7 8">
    <name type="scientific">Ferrithrix thermotolerans DSM 19514</name>
    <dbReference type="NCBI Taxonomy" id="1121881"/>
    <lineage>
        <taxon>Bacteria</taxon>
        <taxon>Bacillati</taxon>
        <taxon>Actinomycetota</taxon>
        <taxon>Acidimicrobiia</taxon>
        <taxon>Acidimicrobiales</taxon>
        <taxon>Acidimicrobiaceae</taxon>
        <taxon>Ferrithrix</taxon>
    </lineage>
</organism>
<dbReference type="STRING" id="1121881.SAMN02745225_00828"/>
<protein>
    <submittedName>
        <fullName evidence="7">Peptide/nickel transport system substrate-binding protein</fullName>
    </submittedName>
</protein>
<dbReference type="RefSeq" id="WP_084660176.1">
    <property type="nucleotide sequence ID" value="NZ_FQUL01000008.1"/>
</dbReference>
<accession>A0A1M4U3P5</accession>
<sequence>MWSKGAKAVLRISAAACASTLALASCGSSVSVASSSGTTKVKGGVAYFAEAPGSPPNYIFPFINSSVFTNVNLYNFQILMYRNLYFFGNGAKASINYGESLAYPPVYSDNNTTVTIRLKGWKWSNGETVDARDLVFWMNLMKANKTVWADYTPTDFPDNVVSYKATGPLTFVMHLNKTYSADWFTYNELSQLVPIPLFWDKTSLSAPTPSATSTTAPDLTTAGAKAVYNFLNAQAQDLASYATNPLWKVVDGPWKLVGFTTVGRATFVPNKAYSGPIKPTLSEFVELPFNSESAEFNVLETGSITYGYLPISDLPQKARLASLGYNFAPWLLFGFDYMPLNFNNPTDGPIFRQLYFRQALQHLVDQQAWISSFLHGLGVPTYSPVPVVPANPFADQQSKANPYPYSVQAAATLLKDHGWRLSSTGPALCVKPGTAPDECGAGVALNQPLTINLQFLSGINSVSQEMQSLKSAGAKVGIDIALSEAPFNTVISNASACTSSSASCSWQMANWGGGWSYSPDYYPSGESLFTTGAGANFGSYNSQVANQLVVETQVDASNPQVALDSYQNYLVRQLPVIYQPETYYQLSEIKSNLKGATPQSPYQYLLPENWYFTK</sequence>
<dbReference type="Gene3D" id="3.10.105.10">
    <property type="entry name" value="Dipeptide-binding Protein, Domain 3"/>
    <property type="match status" value="1"/>
</dbReference>
<evidence type="ECO:0000256" key="2">
    <source>
        <dbReference type="ARBA" id="ARBA00005695"/>
    </source>
</evidence>
<dbReference type="SUPFAM" id="SSF53850">
    <property type="entry name" value="Periplasmic binding protein-like II"/>
    <property type="match status" value="1"/>
</dbReference>
<dbReference type="PROSITE" id="PS51257">
    <property type="entry name" value="PROKAR_LIPOPROTEIN"/>
    <property type="match status" value="1"/>
</dbReference>
<comment type="subcellular location">
    <subcellularLocation>
        <location evidence="1">Cell envelope</location>
    </subcellularLocation>
</comment>
<dbReference type="InterPro" id="IPR000914">
    <property type="entry name" value="SBP_5_dom"/>
</dbReference>
<gene>
    <name evidence="7" type="ORF">SAMN02745225_00828</name>
</gene>
<dbReference type="PANTHER" id="PTHR30290">
    <property type="entry name" value="PERIPLASMIC BINDING COMPONENT OF ABC TRANSPORTER"/>
    <property type="match status" value="1"/>
</dbReference>
<evidence type="ECO:0000256" key="1">
    <source>
        <dbReference type="ARBA" id="ARBA00004196"/>
    </source>
</evidence>
<feature type="chain" id="PRO_5039229352" evidence="5">
    <location>
        <begin position="25"/>
        <end position="614"/>
    </location>
</feature>
<keyword evidence="8" id="KW-1185">Reference proteome</keyword>
<keyword evidence="4 5" id="KW-0732">Signal</keyword>
<dbReference type="OrthoDB" id="7888869at2"/>
<dbReference type="Gene3D" id="3.40.190.10">
    <property type="entry name" value="Periplasmic binding protein-like II"/>
    <property type="match status" value="1"/>
</dbReference>
<evidence type="ECO:0000256" key="5">
    <source>
        <dbReference type="SAM" id="SignalP"/>
    </source>
</evidence>
<evidence type="ECO:0000256" key="4">
    <source>
        <dbReference type="ARBA" id="ARBA00022729"/>
    </source>
</evidence>
<dbReference type="InterPro" id="IPR039424">
    <property type="entry name" value="SBP_5"/>
</dbReference>
<evidence type="ECO:0000259" key="6">
    <source>
        <dbReference type="Pfam" id="PF00496"/>
    </source>
</evidence>
<feature type="domain" description="Solute-binding protein family 5" evidence="6">
    <location>
        <begin position="101"/>
        <end position="530"/>
    </location>
</feature>
<feature type="signal peptide" evidence="5">
    <location>
        <begin position="1"/>
        <end position="24"/>
    </location>
</feature>
<keyword evidence="3" id="KW-0813">Transport</keyword>
<name>A0A1M4U3P5_9ACTN</name>
<reference evidence="8" key="1">
    <citation type="submission" date="2016-11" db="EMBL/GenBank/DDBJ databases">
        <authorList>
            <person name="Varghese N."/>
            <person name="Submissions S."/>
        </authorList>
    </citation>
    <scope>NUCLEOTIDE SEQUENCE [LARGE SCALE GENOMIC DNA]</scope>
    <source>
        <strain evidence="8">DSM 19514</strain>
    </source>
</reference>